<feature type="region of interest" description="Disordered" evidence="1">
    <location>
        <begin position="210"/>
        <end position="265"/>
    </location>
</feature>
<dbReference type="AlphaFoldDB" id="A0A6A5KDL6"/>
<evidence type="ECO:0000313" key="2">
    <source>
        <dbReference type="EMBL" id="KAF1833477.1"/>
    </source>
</evidence>
<protein>
    <submittedName>
        <fullName evidence="2">Uncharacterized protein</fullName>
    </submittedName>
</protein>
<evidence type="ECO:0000313" key="3">
    <source>
        <dbReference type="Proteomes" id="UP000800040"/>
    </source>
</evidence>
<feature type="compositionally biased region" description="Polar residues" evidence="1">
    <location>
        <begin position="247"/>
        <end position="265"/>
    </location>
</feature>
<proteinExistence type="predicted"/>
<feature type="compositionally biased region" description="Polar residues" evidence="1">
    <location>
        <begin position="212"/>
        <end position="230"/>
    </location>
</feature>
<dbReference type="OrthoDB" id="3801338at2759"/>
<organism evidence="2 3">
    <name type="scientific">Decorospora gaudefroyi</name>
    <dbReference type="NCBI Taxonomy" id="184978"/>
    <lineage>
        <taxon>Eukaryota</taxon>
        <taxon>Fungi</taxon>
        <taxon>Dikarya</taxon>
        <taxon>Ascomycota</taxon>
        <taxon>Pezizomycotina</taxon>
        <taxon>Dothideomycetes</taxon>
        <taxon>Pleosporomycetidae</taxon>
        <taxon>Pleosporales</taxon>
        <taxon>Pleosporineae</taxon>
        <taxon>Pleosporaceae</taxon>
        <taxon>Decorospora</taxon>
    </lineage>
</organism>
<feature type="compositionally biased region" description="Low complexity" evidence="1">
    <location>
        <begin position="498"/>
        <end position="511"/>
    </location>
</feature>
<feature type="region of interest" description="Disordered" evidence="1">
    <location>
        <begin position="486"/>
        <end position="511"/>
    </location>
</feature>
<gene>
    <name evidence="2" type="ORF">BDW02DRAFT_623613</name>
</gene>
<sequence length="544" mass="59415">MTVTNSTTASSASQQSKPLPAARGQGTTKAARARRRKAAKNQAALPNNETVSSKITDIPNNFVNAMSSVKLATSSLAVGKGIITSEGDLARSESAAKMTHPVKNIVPEAFADYKIDKNVQKSRQEQPLASPNVSPVATPKSSDSWVVLSVAEATAKTSLQNDALLPQHVKEASLVVELQHPPTLAVFPATLSASSSSQTKTTAKGSYANAIKSPSSSMPGTPVSSAAQEVTTSSAIADASAATTTDVPPQSKNLSDPNLPDRSSTVVDQPFDNLLLMIRQQRLGLLKGPRITIHVGDTIVEGVSKRVAMAGSSVLHKHFIKNPKSLKYRFSQGQIHPGAVRLLLKTWMEPMCEEFEGYAVPAQTTFAANVAVLRAARLLGMERYCSHILAEYVHYLKTQLPSYEEIVEIESNATSAKDPLWTTMVNHLCHVRSKGLIPDFEDFEAFLEAHPRLQKAMDLADEYFSGYAKKQREARETERRQQYEAREAERHQRWKQNQAETRQRIAQEQQAAASLKKKLDAKGGGLMTVTADEAEMLRQRLHIR</sequence>
<feature type="region of interest" description="Disordered" evidence="1">
    <location>
        <begin position="1"/>
        <end position="47"/>
    </location>
</feature>
<evidence type="ECO:0000256" key="1">
    <source>
        <dbReference type="SAM" id="MobiDB-lite"/>
    </source>
</evidence>
<feature type="region of interest" description="Disordered" evidence="1">
    <location>
        <begin position="121"/>
        <end position="140"/>
    </location>
</feature>
<reference evidence="2" key="1">
    <citation type="submission" date="2020-01" db="EMBL/GenBank/DDBJ databases">
        <authorList>
            <consortium name="DOE Joint Genome Institute"/>
            <person name="Haridas S."/>
            <person name="Albert R."/>
            <person name="Binder M."/>
            <person name="Bloem J."/>
            <person name="Labutti K."/>
            <person name="Salamov A."/>
            <person name="Andreopoulos B."/>
            <person name="Baker S.E."/>
            <person name="Barry K."/>
            <person name="Bills G."/>
            <person name="Bluhm B.H."/>
            <person name="Cannon C."/>
            <person name="Castanera R."/>
            <person name="Culley D.E."/>
            <person name="Daum C."/>
            <person name="Ezra D."/>
            <person name="Gonzalez J.B."/>
            <person name="Henrissat B."/>
            <person name="Kuo A."/>
            <person name="Liang C."/>
            <person name="Lipzen A."/>
            <person name="Lutzoni F."/>
            <person name="Magnuson J."/>
            <person name="Mondo S."/>
            <person name="Nolan M."/>
            <person name="Ohm R."/>
            <person name="Pangilinan J."/>
            <person name="Park H.-J."/>
            <person name="Ramirez L."/>
            <person name="Alfaro M."/>
            <person name="Sun H."/>
            <person name="Tritt A."/>
            <person name="Yoshinaga Y."/>
            <person name="Zwiers L.-H."/>
            <person name="Turgeon B.G."/>
            <person name="Goodwin S.B."/>
            <person name="Spatafora J.W."/>
            <person name="Crous P.W."/>
            <person name="Grigoriev I.V."/>
        </authorList>
    </citation>
    <scope>NUCLEOTIDE SEQUENCE</scope>
    <source>
        <strain evidence="2">P77</strain>
    </source>
</reference>
<name>A0A6A5KDL6_9PLEO</name>
<dbReference type="Proteomes" id="UP000800040">
    <property type="component" value="Unassembled WGS sequence"/>
</dbReference>
<feature type="compositionally biased region" description="Low complexity" evidence="1">
    <location>
        <begin position="231"/>
        <end position="246"/>
    </location>
</feature>
<dbReference type="EMBL" id="ML975318">
    <property type="protein sequence ID" value="KAF1833477.1"/>
    <property type="molecule type" value="Genomic_DNA"/>
</dbReference>
<feature type="compositionally biased region" description="Low complexity" evidence="1">
    <location>
        <begin position="1"/>
        <end position="30"/>
    </location>
</feature>
<accession>A0A6A5KDL6</accession>
<feature type="compositionally biased region" description="Polar residues" evidence="1">
    <location>
        <begin position="125"/>
        <end position="140"/>
    </location>
</feature>
<keyword evidence="3" id="KW-1185">Reference proteome</keyword>